<comment type="caution">
    <text evidence="2">The sequence shown here is derived from an EMBL/GenBank/DDBJ whole genome shotgun (WGS) entry which is preliminary data.</text>
</comment>
<keyword evidence="3" id="KW-1185">Reference proteome</keyword>
<proteinExistence type="predicted"/>
<gene>
    <name evidence="2" type="ORF">NDI89_03490</name>
</gene>
<accession>A0A9Q4L3G6</accession>
<name>A0A9Q4L3G6_9EURY</name>
<organism evidence="2 3">
    <name type="scientific">Natrinema salsiterrestre</name>
    <dbReference type="NCBI Taxonomy" id="2950540"/>
    <lineage>
        <taxon>Archaea</taxon>
        <taxon>Methanobacteriati</taxon>
        <taxon>Methanobacteriota</taxon>
        <taxon>Stenosarchaea group</taxon>
        <taxon>Halobacteria</taxon>
        <taxon>Halobacteriales</taxon>
        <taxon>Natrialbaceae</taxon>
        <taxon>Natrinema</taxon>
    </lineage>
</organism>
<dbReference type="RefSeq" id="WP_277520125.1">
    <property type="nucleotide sequence ID" value="NZ_JAMQOT010000001.1"/>
</dbReference>
<dbReference type="EMBL" id="JAMQOT010000001">
    <property type="protein sequence ID" value="MDF9744641.1"/>
    <property type="molecule type" value="Genomic_DNA"/>
</dbReference>
<feature type="region of interest" description="Disordered" evidence="1">
    <location>
        <begin position="57"/>
        <end position="96"/>
    </location>
</feature>
<evidence type="ECO:0000313" key="2">
    <source>
        <dbReference type="EMBL" id="MDF9744641.1"/>
    </source>
</evidence>
<dbReference type="AlphaFoldDB" id="A0A9Q4L3G6"/>
<feature type="compositionally biased region" description="Basic and acidic residues" evidence="1">
    <location>
        <begin position="57"/>
        <end position="76"/>
    </location>
</feature>
<reference evidence="2" key="1">
    <citation type="submission" date="2022-06" db="EMBL/GenBank/DDBJ databases">
        <title>Natrinema sp. a new haloarchaeum isolate from saline soil.</title>
        <authorList>
            <person name="Strakova D."/>
            <person name="Galisteo C."/>
            <person name="Sanchez-Porro C."/>
            <person name="Ventosa A."/>
        </authorList>
    </citation>
    <scope>NUCLEOTIDE SEQUENCE</scope>
    <source>
        <strain evidence="2">S1CR25-10</strain>
    </source>
</reference>
<evidence type="ECO:0000256" key="1">
    <source>
        <dbReference type="SAM" id="MobiDB-lite"/>
    </source>
</evidence>
<sequence>MSNGAPQGDAADAFASRARSEHGESIRDLVVFGDAVRGDDRGVHTSVEVLLVLEDSAERSRGKSEISRPSGDDVSRDYANSRAAEPRDEDDEETERRLEVLAETVGLEHGVVFSVHVLPADRFDANSDHPFVRRALEEGRSYV</sequence>
<evidence type="ECO:0000313" key="3">
    <source>
        <dbReference type="Proteomes" id="UP001154061"/>
    </source>
</evidence>
<feature type="region of interest" description="Disordered" evidence="1">
    <location>
        <begin position="1"/>
        <end position="23"/>
    </location>
</feature>
<dbReference type="Proteomes" id="UP001154061">
    <property type="component" value="Unassembled WGS sequence"/>
</dbReference>
<protein>
    <submittedName>
        <fullName evidence="2">Uncharacterized protein</fullName>
    </submittedName>
</protein>